<feature type="region of interest" description="Disordered" evidence="1">
    <location>
        <begin position="58"/>
        <end position="246"/>
    </location>
</feature>
<accession>A0A1F5TGY9</accession>
<organism evidence="2 3">
    <name type="scientific">Candidatus Falkowbacteria bacterium RIFOXYC2_FULL_48_21</name>
    <dbReference type="NCBI Taxonomy" id="1798005"/>
    <lineage>
        <taxon>Bacteria</taxon>
        <taxon>Candidatus Falkowiibacteriota</taxon>
    </lineage>
</organism>
<feature type="compositionally biased region" description="Basic and acidic residues" evidence="1">
    <location>
        <begin position="12"/>
        <end position="45"/>
    </location>
</feature>
<reference evidence="2 3" key="1">
    <citation type="journal article" date="2016" name="Nat. Commun.">
        <title>Thousands of microbial genomes shed light on interconnected biogeochemical processes in an aquifer system.</title>
        <authorList>
            <person name="Anantharaman K."/>
            <person name="Brown C.T."/>
            <person name="Hug L.A."/>
            <person name="Sharon I."/>
            <person name="Castelle C.J."/>
            <person name="Probst A.J."/>
            <person name="Thomas B.C."/>
            <person name="Singh A."/>
            <person name="Wilkins M.J."/>
            <person name="Karaoz U."/>
            <person name="Brodie E.L."/>
            <person name="Williams K.H."/>
            <person name="Hubbard S.S."/>
            <person name="Banfield J.F."/>
        </authorList>
    </citation>
    <scope>NUCLEOTIDE SEQUENCE [LARGE SCALE GENOMIC DNA]</scope>
</reference>
<evidence type="ECO:0000256" key="1">
    <source>
        <dbReference type="SAM" id="MobiDB-lite"/>
    </source>
</evidence>
<feature type="compositionally biased region" description="Basic and acidic residues" evidence="1">
    <location>
        <begin position="111"/>
        <end position="124"/>
    </location>
</feature>
<proteinExistence type="predicted"/>
<dbReference type="Proteomes" id="UP000178656">
    <property type="component" value="Unassembled WGS sequence"/>
</dbReference>
<evidence type="ECO:0000313" key="2">
    <source>
        <dbReference type="EMBL" id="OGF38174.1"/>
    </source>
</evidence>
<evidence type="ECO:0000313" key="3">
    <source>
        <dbReference type="Proteomes" id="UP000178656"/>
    </source>
</evidence>
<feature type="compositionally biased region" description="Basic and acidic residues" evidence="1">
    <location>
        <begin position="136"/>
        <end position="149"/>
    </location>
</feature>
<dbReference type="AlphaFoldDB" id="A0A1F5TGY9"/>
<feature type="compositionally biased region" description="Basic and acidic residues" evidence="1">
    <location>
        <begin position="217"/>
        <end position="232"/>
    </location>
</feature>
<feature type="compositionally biased region" description="Basic and acidic residues" evidence="1">
    <location>
        <begin position="58"/>
        <end position="74"/>
    </location>
</feature>
<name>A0A1F5TGY9_9BACT</name>
<feature type="compositionally biased region" description="Basic and acidic residues" evidence="1">
    <location>
        <begin position="190"/>
        <end position="205"/>
    </location>
</feature>
<dbReference type="EMBL" id="MFGM01000007">
    <property type="protein sequence ID" value="OGF38174.1"/>
    <property type="molecule type" value="Genomic_DNA"/>
</dbReference>
<gene>
    <name evidence="2" type="ORF">A2482_04315</name>
</gene>
<feature type="region of interest" description="Disordered" evidence="1">
    <location>
        <begin position="1"/>
        <end position="45"/>
    </location>
</feature>
<feature type="compositionally biased region" description="Basic and acidic residues" evidence="1">
    <location>
        <begin position="163"/>
        <end position="178"/>
    </location>
</feature>
<sequence>MGFEKMPGASKPESEREQAREKFSHNLPAEAERQMAVQEKESQRQELLARVREKIFGNMSGREHSQGKAGDIEPRAFGNVSGREYSQGKAIDPSPYRGGNMPRSYLSEEEQERRFTEASDEKAMRNAPRGGGNISGREHSQGKAGDIEPRAFGNMPKSYLPEEEQKRRFEEASAEKAMRNAPRPGGNISGREHSQGKAIEMEPRDFGNMPKSYLPEEEQKRRFEEASAEKAMRNAPRGGGNISGPVLSEEEIRVEAQKIWDARKGLPGKFKKTQEIGGIKAYDNGNAWTFKVGFDKTLMVSKDHPRLQEIAEKIAQAQQAIDAGDEAAENKFLAQAARLEQGKK</sequence>
<comment type="caution">
    <text evidence="2">The sequence shown here is derived from an EMBL/GenBank/DDBJ whole genome shotgun (WGS) entry which is preliminary data.</text>
</comment>
<protein>
    <submittedName>
        <fullName evidence="2">Uncharacterized protein</fullName>
    </submittedName>
</protein>